<proteinExistence type="predicted"/>
<sequence>MHTPAKIPKLLRANAMIECMKAMEKQRNVGCQQGRSCMNQNEVHHLLWHQPDDVDDVIALVPSPLLEKIGGITELTSMVCSHLNDRELYSVAQVCHSWYKQAVRYLWHTPTCDGRLLASSLVDSRINVHAALVRHLKFTTSMYRDDAWGWKYPTSPNRKVPPLPGLTHLTCEPSSLSKRIADILASIFVPTLKRLDIGDGVAYENNNPDEAQSPGVSWFRIMSSNCKRLTSITIGANSRIRSAEFERFLESATYLKSVKLGPGHEHLLIDRLVPILKSTEVHINDWDARMNSKVFEQLPKMRALEFVKITLTNHCFTGKDLLRLKVLSHLKHFEVVSASMLYGPRCTAAVEEVAECVEAMPDLDVFDIQVPCDFVDEVAELHGEDWVDDQSFTFFPANACHQQYLDYLHSLIQDKLDIALATFEHLPFCLHLDV</sequence>
<dbReference type="Pfam" id="PF12937">
    <property type="entry name" value="F-box-like"/>
    <property type="match status" value="1"/>
</dbReference>
<evidence type="ECO:0000259" key="1">
    <source>
        <dbReference type="Pfam" id="PF12937"/>
    </source>
</evidence>
<accession>A0A4S9CD42</accession>
<name>A0A4S9CD42_AURPU</name>
<organism evidence="2">
    <name type="scientific">Aureobasidium pullulans</name>
    <name type="common">Black yeast</name>
    <name type="synonym">Pullularia pullulans</name>
    <dbReference type="NCBI Taxonomy" id="5580"/>
    <lineage>
        <taxon>Eukaryota</taxon>
        <taxon>Fungi</taxon>
        <taxon>Dikarya</taxon>
        <taxon>Ascomycota</taxon>
        <taxon>Pezizomycotina</taxon>
        <taxon>Dothideomycetes</taxon>
        <taxon>Dothideomycetidae</taxon>
        <taxon>Dothideales</taxon>
        <taxon>Saccotheciaceae</taxon>
        <taxon>Aureobasidium</taxon>
    </lineage>
</organism>
<dbReference type="InterPro" id="IPR001810">
    <property type="entry name" value="F-box_dom"/>
</dbReference>
<dbReference type="InterPro" id="IPR036047">
    <property type="entry name" value="F-box-like_dom_sf"/>
</dbReference>
<dbReference type="InterPro" id="IPR032675">
    <property type="entry name" value="LRR_dom_sf"/>
</dbReference>
<dbReference type="EMBL" id="QZAS01000031">
    <property type="protein sequence ID" value="THX03684.1"/>
    <property type="molecule type" value="Genomic_DNA"/>
</dbReference>
<feature type="domain" description="F-box" evidence="1">
    <location>
        <begin position="73"/>
        <end position="111"/>
    </location>
</feature>
<gene>
    <name evidence="2" type="ORF">D6D13_07595</name>
</gene>
<dbReference type="Gene3D" id="3.80.10.10">
    <property type="entry name" value="Ribonuclease Inhibitor"/>
    <property type="match status" value="1"/>
</dbReference>
<comment type="caution">
    <text evidence="2">The sequence shown here is derived from an EMBL/GenBank/DDBJ whole genome shotgun (WGS) entry which is preliminary data.</text>
</comment>
<protein>
    <recommendedName>
        <fullName evidence="1">F-box domain-containing protein</fullName>
    </recommendedName>
</protein>
<dbReference type="SUPFAM" id="SSF81383">
    <property type="entry name" value="F-box domain"/>
    <property type="match status" value="1"/>
</dbReference>
<dbReference type="AlphaFoldDB" id="A0A4S9CD42"/>
<evidence type="ECO:0000313" key="2">
    <source>
        <dbReference type="EMBL" id="THX03684.1"/>
    </source>
</evidence>
<reference evidence="2" key="1">
    <citation type="submission" date="2018-10" db="EMBL/GenBank/DDBJ databases">
        <title>Fifty Aureobasidium pullulans genomes reveal a recombining polyextremotolerant generalist.</title>
        <authorList>
            <person name="Gostincar C."/>
            <person name="Turk M."/>
            <person name="Zajc J."/>
            <person name="Gunde-Cimerman N."/>
        </authorList>
    </citation>
    <scope>NUCLEOTIDE SEQUENCE [LARGE SCALE GENOMIC DNA]</scope>
    <source>
        <strain evidence="2">EXF-10085</strain>
    </source>
</reference>